<dbReference type="InterPro" id="IPR041698">
    <property type="entry name" value="Methyltransf_25"/>
</dbReference>
<gene>
    <name evidence="2" type="ORF">HNR48_004014</name>
</gene>
<dbReference type="PANTHER" id="PTHR43591">
    <property type="entry name" value="METHYLTRANSFERASE"/>
    <property type="match status" value="1"/>
</dbReference>
<proteinExistence type="predicted"/>
<dbReference type="InParanoid" id="A0A7X0JWU1"/>
<keyword evidence="2" id="KW-0830">Ubiquinone</keyword>
<keyword evidence="2" id="KW-0489">Methyltransferase</keyword>
<keyword evidence="3" id="KW-1185">Reference proteome</keyword>
<dbReference type="InterPro" id="IPR029063">
    <property type="entry name" value="SAM-dependent_MTases_sf"/>
</dbReference>
<dbReference type="PANTHER" id="PTHR43591:SF104">
    <property type="entry name" value="METHYLTRANSFERASE DOMAIN-CONTAINING PROTEIN"/>
    <property type="match status" value="1"/>
</dbReference>
<dbReference type="CDD" id="cd02440">
    <property type="entry name" value="AdoMet_MTases"/>
    <property type="match status" value="1"/>
</dbReference>
<organism evidence="2 3">
    <name type="scientific">Pseudoteredinibacter isoporae</name>
    <dbReference type="NCBI Taxonomy" id="570281"/>
    <lineage>
        <taxon>Bacteria</taxon>
        <taxon>Pseudomonadati</taxon>
        <taxon>Pseudomonadota</taxon>
        <taxon>Gammaproteobacteria</taxon>
        <taxon>Cellvibrionales</taxon>
        <taxon>Cellvibrionaceae</taxon>
        <taxon>Pseudoteredinibacter</taxon>
    </lineage>
</organism>
<accession>A0A7X0JWU1</accession>
<evidence type="ECO:0000313" key="2">
    <source>
        <dbReference type="EMBL" id="MBB6523700.1"/>
    </source>
</evidence>
<evidence type="ECO:0000313" key="3">
    <source>
        <dbReference type="Proteomes" id="UP000528457"/>
    </source>
</evidence>
<dbReference type="GO" id="GO:0032259">
    <property type="term" value="P:methylation"/>
    <property type="evidence" value="ECO:0007669"/>
    <property type="project" value="UniProtKB-KW"/>
</dbReference>
<dbReference type="Pfam" id="PF13649">
    <property type="entry name" value="Methyltransf_25"/>
    <property type="match status" value="1"/>
</dbReference>
<protein>
    <submittedName>
        <fullName evidence="2">Ubiquinone/menaquinone biosynthesis C-methylase UbiE</fullName>
    </submittedName>
</protein>
<comment type="caution">
    <text evidence="2">The sequence shown here is derived from an EMBL/GenBank/DDBJ whole genome shotgun (WGS) entry which is preliminary data.</text>
</comment>
<feature type="domain" description="Methyltransferase" evidence="1">
    <location>
        <begin position="49"/>
        <end position="132"/>
    </location>
</feature>
<dbReference type="RefSeq" id="WP_166843296.1">
    <property type="nucleotide sequence ID" value="NZ_JAAONY010000004.1"/>
</dbReference>
<name>A0A7X0JWU1_9GAMM</name>
<dbReference type="AlphaFoldDB" id="A0A7X0JWU1"/>
<reference evidence="2 3" key="1">
    <citation type="submission" date="2020-08" db="EMBL/GenBank/DDBJ databases">
        <title>Genomic Encyclopedia of Type Strains, Phase IV (KMG-IV): sequencing the most valuable type-strain genomes for metagenomic binning, comparative biology and taxonomic classification.</title>
        <authorList>
            <person name="Goeker M."/>
        </authorList>
    </citation>
    <scope>NUCLEOTIDE SEQUENCE [LARGE SCALE GENOMIC DNA]</scope>
    <source>
        <strain evidence="2 3">DSM 22368</strain>
    </source>
</reference>
<dbReference type="Proteomes" id="UP000528457">
    <property type="component" value="Unassembled WGS sequence"/>
</dbReference>
<dbReference type="SUPFAM" id="SSF53335">
    <property type="entry name" value="S-adenosyl-L-methionine-dependent methyltransferases"/>
    <property type="match status" value="1"/>
</dbReference>
<dbReference type="EMBL" id="JACHHT010000004">
    <property type="protein sequence ID" value="MBB6523700.1"/>
    <property type="molecule type" value="Genomic_DNA"/>
</dbReference>
<sequence>MRYPLNSQLSWSDYWQTGAAQSLQAHSANPIKQFVQTYFVSKLQRQESILDLATGNGALLQQLPDDHSGFCVGVDYSEIAPSAALRQQHHFSRMDGSNLAFPDESFDWVISQFGFEYVSREEGIKELCRVLHAQSQLLLLCHRKDSLLCRHSQQQLMEGRCILDSGLFSSAWQWCQYADTDKSDRAGLQKLMTSLMKEIRLPKDSSLLFALLQSLAKLLTDVQNDRVRGESAQKIIGQWQSSLLANIDRLEQQVEVALSGADQKRLVESIRQEGFKAKTVALAEQGRPLAWGMYFSRG</sequence>
<dbReference type="GO" id="GO:0008425">
    <property type="term" value="F:2-methoxy-6-polyprenyl-1,4-benzoquinol methyltransferase activity"/>
    <property type="evidence" value="ECO:0007669"/>
    <property type="project" value="TreeGrafter"/>
</dbReference>
<dbReference type="Gene3D" id="3.40.50.150">
    <property type="entry name" value="Vaccinia Virus protein VP39"/>
    <property type="match status" value="1"/>
</dbReference>
<keyword evidence="2" id="KW-0808">Transferase</keyword>
<evidence type="ECO:0000259" key="1">
    <source>
        <dbReference type="Pfam" id="PF13649"/>
    </source>
</evidence>